<dbReference type="GO" id="GO:0005886">
    <property type="term" value="C:plasma membrane"/>
    <property type="evidence" value="ECO:0007669"/>
    <property type="project" value="UniProtKB-SubCell"/>
</dbReference>
<evidence type="ECO:0000256" key="6">
    <source>
        <dbReference type="ARBA" id="ARBA00023136"/>
    </source>
</evidence>
<comment type="caution">
    <text evidence="9">The sequence shown here is derived from an EMBL/GenBank/DDBJ whole genome shotgun (WGS) entry which is preliminary data.</text>
</comment>
<comment type="subcellular location">
    <subcellularLocation>
        <location evidence="1 7">Cell membrane</location>
        <topology evidence="1 7">Multi-pass membrane protein</topology>
    </subcellularLocation>
</comment>
<evidence type="ECO:0000256" key="4">
    <source>
        <dbReference type="ARBA" id="ARBA00022692"/>
    </source>
</evidence>
<evidence type="ECO:0000256" key="1">
    <source>
        <dbReference type="ARBA" id="ARBA00004651"/>
    </source>
</evidence>
<keyword evidence="2 7" id="KW-0813">Transport</keyword>
<feature type="transmembrane region" description="Helical" evidence="7">
    <location>
        <begin position="136"/>
        <end position="160"/>
    </location>
</feature>
<keyword evidence="5 7" id="KW-1133">Transmembrane helix</keyword>
<feature type="transmembrane region" description="Helical" evidence="7">
    <location>
        <begin position="298"/>
        <end position="318"/>
    </location>
</feature>
<evidence type="ECO:0000256" key="2">
    <source>
        <dbReference type="ARBA" id="ARBA00022448"/>
    </source>
</evidence>
<dbReference type="Pfam" id="PF00528">
    <property type="entry name" value="BPD_transp_1"/>
    <property type="match status" value="1"/>
</dbReference>
<dbReference type="Proteomes" id="UP000215896">
    <property type="component" value="Unassembled WGS sequence"/>
</dbReference>
<feature type="transmembrane region" description="Helical" evidence="7">
    <location>
        <begin position="191"/>
        <end position="213"/>
    </location>
</feature>
<evidence type="ECO:0000256" key="7">
    <source>
        <dbReference type="RuleBase" id="RU363032"/>
    </source>
</evidence>
<dbReference type="Gene3D" id="1.10.3720.10">
    <property type="entry name" value="MetI-like"/>
    <property type="match status" value="1"/>
</dbReference>
<feature type="transmembrane region" description="Helical" evidence="7">
    <location>
        <begin position="234"/>
        <end position="259"/>
    </location>
</feature>
<dbReference type="GO" id="GO:0055085">
    <property type="term" value="P:transmembrane transport"/>
    <property type="evidence" value="ECO:0007669"/>
    <property type="project" value="InterPro"/>
</dbReference>
<evidence type="ECO:0000256" key="3">
    <source>
        <dbReference type="ARBA" id="ARBA00022475"/>
    </source>
</evidence>
<dbReference type="PANTHER" id="PTHR43227">
    <property type="entry name" value="BLL4140 PROTEIN"/>
    <property type="match status" value="1"/>
</dbReference>
<proteinExistence type="inferred from homology"/>
<evidence type="ECO:0000256" key="5">
    <source>
        <dbReference type="ARBA" id="ARBA00022989"/>
    </source>
</evidence>
<keyword evidence="10" id="KW-1185">Reference proteome</keyword>
<feature type="transmembrane region" description="Helical" evidence="7">
    <location>
        <begin position="101"/>
        <end position="124"/>
    </location>
</feature>
<evidence type="ECO:0000313" key="10">
    <source>
        <dbReference type="Proteomes" id="UP000215896"/>
    </source>
</evidence>
<reference evidence="9 10" key="1">
    <citation type="submission" date="2017-07" db="EMBL/GenBank/DDBJ databases">
        <title>Draft whole genome sequences of clinical Proprionibacteriaceae strains.</title>
        <authorList>
            <person name="Bernier A.-M."/>
            <person name="Bernard K."/>
            <person name="Domingo M.-C."/>
        </authorList>
    </citation>
    <scope>NUCLEOTIDE SEQUENCE [LARGE SCALE GENOMIC DNA]</scope>
    <source>
        <strain evidence="9 10">NML 030167</strain>
    </source>
</reference>
<organism evidence="9 10">
    <name type="scientific">Enemella evansiae</name>
    <dbReference type="NCBI Taxonomy" id="2016499"/>
    <lineage>
        <taxon>Bacteria</taxon>
        <taxon>Bacillati</taxon>
        <taxon>Actinomycetota</taxon>
        <taxon>Actinomycetes</taxon>
        <taxon>Propionibacteriales</taxon>
        <taxon>Propionibacteriaceae</taxon>
        <taxon>Enemella</taxon>
    </lineage>
</organism>
<dbReference type="CDD" id="cd06261">
    <property type="entry name" value="TM_PBP2"/>
    <property type="match status" value="1"/>
</dbReference>
<name>A0A255GLM3_9ACTN</name>
<keyword evidence="6 7" id="KW-0472">Membrane</keyword>
<dbReference type="InterPro" id="IPR050809">
    <property type="entry name" value="UgpAE/MalFG_permease"/>
</dbReference>
<sequence>MRRCSRCRRRPKRRWPRAERSGEYAGLRRTPSAEARRPGMKRREFWLLIAPSLLIMFGFLAVPVYRTIVWSFQQVTYGSPGTFVGFDNYTSALTDPRFLEAVWFTVLLTAAAVVVILLFGYVLANMINRLKRARPVVLGIMLIAYVIPHVVGATAFSWLFDTNFGGVANLIVSQLTGEEVLWFTDVWPNRLVILLNVVWSMLPFAMLMILAGLQGVPEESLEAAQIDGAGPLSLHWHVILPTIRGVMVFVSLVLVMDILRVMDNLIPLSPQATSIGNESIMLYVFHIAFTEGNPQLGLGSAINVLTIILILLALWPFIRGILKEARNG</sequence>
<dbReference type="AlphaFoldDB" id="A0A255GLM3"/>
<dbReference type="OrthoDB" id="9804439at2"/>
<dbReference type="PROSITE" id="PS50928">
    <property type="entry name" value="ABC_TM1"/>
    <property type="match status" value="1"/>
</dbReference>
<comment type="similarity">
    <text evidence="7">Belongs to the binding-protein-dependent transport system permease family.</text>
</comment>
<feature type="domain" description="ABC transmembrane type-1" evidence="8">
    <location>
        <begin position="102"/>
        <end position="317"/>
    </location>
</feature>
<dbReference type="InterPro" id="IPR035906">
    <property type="entry name" value="MetI-like_sf"/>
</dbReference>
<dbReference type="InterPro" id="IPR000515">
    <property type="entry name" value="MetI-like"/>
</dbReference>
<dbReference type="SUPFAM" id="SSF161098">
    <property type="entry name" value="MetI-like"/>
    <property type="match status" value="1"/>
</dbReference>
<accession>A0A255GLM3</accession>
<protein>
    <recommendedName>
        <fullName evidence="8">ABC transmembrane type-1 domain-containing protein</fullName>
    </recommendedName>
</protein>
<evidence type="ECO:0000259" key="8">
    <source>
        <dbReference type="PROSITE" id="PS50928"/>
    </source>
</evidence>
<dbReference type="PANTHER" id="PTHR43227:SF8">
    <property type="entry name" value="DIACETYLCHITOBIOSE UPTAKE SYSTEM PERMEASE PROTEIN DASB"/>
    <property type="match status" value="1"/>
</dbReference>
<keyword evidence="3" id="KW-1003">Cell membrane</keyword>
<feature type="transmembrane region" description="Helical" evidence="7">
    <location>
        <begin position="45"/>
        <end position="65"/>
    </location>
</feature>
<evidence type="ECO:0000313" key="9">
    <source>
        <dbReference type="EMBL" id="OYO16738.1"/>
    </source>
</evidence>
<gene>
    <name evidence="9" type="ORF">CGZ94_03655</name>
</gene>
<dbReference type="EMBL" id="NMVO01000002">
    <property type="protein sequence ID" value="OYO16738.1"/>
    <property type="molecule type" value="Genomic_DNA"/>
</dbReference>
<keyword evidence="4 7" id="KW-0812">Transmembrane</keyword>